<accession>A0A481W4H2</accession>
<evidence type="ECO:0000313" key="1">
    <source>
        <dbReference type="EMBL" id="QBJ02611.1"/>
    </source>
</evidence>
<dbReference type="EMBL" id="MK552327">
    <property type="protein sequence ID" value="QBJ02611.1"/>
    <property type="molecule type" value="Genomic_DNA"/>
</dbReference>
<organism evidence="1 2">
    <name type="scientific">Pseudomonas phage Psa21</name>
    <dbReference type="NCBI Taxonomy" id="2530023"/>
    <lineage>
        <taxon>Viruses</taxon>
        <taxon>Duplodnaviria</taxon>
        <taxon>Heunggongvirae</taxon>
        <taxon>Uroviricota</taxon>
        <taxon>Caudoviricetes</taxon>
        <taxon>Chimalliviridae</taxon>
        <taxon>Tepukevirus</taxon>
        <taxon>Tepukevirus Psa21</taxon>
    </lineage>
</organism>
<gene>
    <name evidence="1" type="ORF">PSA21_83</name>
</gene>
<sequence>MTRLSIDLSDPNGHVTQYSFGHKRRPRGGHLDKLYQEMGAVRPSTAEIMLREAYLDDYGIRPPDHNKHPLDVVRMFDKEDTVEGGSVRSLMRKYIRYNVKEQWGLSYMEFMELPYDEAAFILEIGETDMLRRVDEQSRVKRGMDRDLRDLSRQQK</sequence>
<proteinExistence type="predicted"/>
<keyword evidence="2" id="KW-1185">Reference proteome</keyword>
<reference evidence="1 2" key="1">
    <citation type="submission" date="2019-02" db="EMBL/GenBank/DDBJ databases">
        <authorList>
            <person name="Frampton R.A."/>
            <person name="Wojtus J.K."/>
            <person name="Fineran P.C."/>
            <person name="Hendrickson H.L."/>
        </authorList>
    </citation>
    <scope>NUCLEOTIDE SEQUENCE [LARGE SCALE GENOMIC DNA]</scope>
</reference>
<protein>
    <submittedName>
        <fullName evidence="1">Uncharacterized protein</fullName>
    </submittedName>
</protein>
<dbReference type="Proteomes" id="UP000294134">
    <property type="component" value="Segment"/>
</dbReference>
<name>A0A481W4H2_9CAUD</name>
<evidence type="ECO:0000313" key="2">
    <source>
        <dbReference type="Proteomes" id="UP000294134"/>
    </source>
</evidence>